<feature type="region of interest" description="Disordered" evidence="7">
    <location>
        <begin position="253"/>
        <end position="280"/>
    </location>
</feature>
<protein>
    <recommendedName>
        <fullName evidence="11">Ileal sodium/bile acid cotransporter</fullName>
    </recommendedName>
</protein>
<sequence length="280" mass="30133">MVALGIFACGICPGGGASNMFSYLLGGDLTLSVSMTTISTNAAFGMIPLWLFTLGQTLDVEGQKITIPFVKIVEALAIIVLPLFFGLFLQYRVPKLAKVITKVMKPVLIVAVAFLLTVGIYANLYIFRLFDPMTVLAGCLLPYIGYTVGGLLALIFRQPWTRVKTIALETGIQNSSVAFLTLIFSFPPPGGELAAVGPAASAVMTPLPPFILSIAYLVYNKVKGKPSPRQREKELKRTVLSTLEKEVVVEHGFEGESGKREAGSGKENNMEEANAMLAPV</sequence>
<evidence type="ECO:0000256" key="2">
    <source>
        <dbReference type="ARBA" id="ARBA00006528"/>
    </source>
</evidence>
<keyword evidence="10" id="KW-1185">Reference proteome</keyword>
<feature type="transmembrane region" description="Helical" evidence="8">
    <location>
        <begin position="29"/>
        <end position="52"/>
    </location>
</feature>
<dbReference type="InterPro" id="IPR002657">
    <property type="entry name" value="BilAc:Na_symport/Acr3"/>
</dbReference>
<accession>A0ABD0JI03</accession>
<evidence type="ECO:0000313" key="10">
    <source>
        <dbReference type="Proteomes" id="UP001519460"/>
    </source>
</evidence>
<reference evidence="9 10" key="1">
    <citation type="journal article" date="2023" name="Sci. Data">
        <title>Genome assembly of the Korean intertidal mud-creeper Batillaria attramentaria.</title>
        <authorList>
            <person name="Patra A.K."/>
            <person name="Ho P.T."/>
            <person name="Jun S."/>
            <person name="Lee S.J."/>
            <person name="Kim Y."/>
            <person name="Won Y.J."/>
        </authorList>
    </citation>
    <scope>NUCLEOTIDE SEQUENCE [LARGE SCALE GENOMIC DNA]</scope>
    <source>
        <strain evidence="9">Wonlab-2016</strain>
    </source>
</reference>
<comment type="caution">
    <text evidence="9">The sequence shown here is derived from an EMBL/GenBank/DDBJ whole genome shotgun (WGS) entry which is preliminary data.</text>
</comment>
<feature type="transmembrane region" description="Helical" evidence="8">
    <location>
        <begin position="103"/>
        <end position="127"/>
    </location>
</feature>
<evidence type="ECO:0000313" key="9">
    <source>
        <dbReference type="EMBL" id="KAK7474596.1"/>
    </source>
</evidence>
<evidence type="ECO:0000256" key="1">
    <source>
        <dbReference type="ARBA" id="ARBA00004141"/>
    </source>
</evidence>
<organism evidence="9 10">
    <name type="scientific">Batillaria attramentaria</name>
    <dbReference type="NCBI Taxonomy" id="370345"/>
    <lineage>
        <taxon>Eukaryota</taxon>
        <taxon>Metazoa</taxon>
        <taxon>Spiralia</taxon>
        <taxon>Lophotrochozoa</taxon>
        <taxon>Mollusca</taxon>
        <taxon>Gastropoda</taxon>
        <taxon>Caenogastropoda</taxon>
        <taxon>Sorbeoconcha</taxon>
        <taxon>Cerithioidea</taxon>
        <taxon>Batillariidae</taxon>
        <taxon>Batillaria</taxon>
    </lineage>
</organism>
<dbReference type="InterPro" id="IPR004710">
    <property type="entry name" value="Bilac:Na_transpt"/>
</dbReference>
<evidence type="ECO:0000256" key="3">
    <source>
        <dbReference type="ARBA" id="ARBA00022692"/>
    </source>
</evidence>
<dbReference type="EMBL" id="JACVVK020000432">
    <property type="protein sequence ID" value="KAK7474596.1"/>
    <property type="molecule type" value="Genomic_DNA"/>
</dbReference>
<feature type="compositionally biased region" description="Basic and acidic residues" evidence="7">
    <location>
        <begin position="253"/>
        <end position="264"/>
    </location>
</feature>
<feature type="transmembrane region" description="Helical" evidence="8">
    <location>
        <begin position="72"/>
        <end position="91"/>
    </location>
</feature>
<feature type="transmembrane region" description="Helical" evidence="8">
    <location>
        <begin position="166"/>
        <end position="187"/>
    </location>
</feature>
<keyword evidence="5 8" id="KW-1133">Transmembrane helix</keyword>
<keyword evidence="4" id="KW-0769">Symport</keyword>
<evidence type="ECO:0000256" key="7">
    <source>
        <dbReference type="SAM" id="MobiDB-lite"/>
    </source>
</evidence>
<comment type="similarity">
    <text evidence="2">Belongs to the bile acid:sodium symporter (BASS) (TC 2.A.28) family.</text>
</comment>
<evidence type="ECO:0000256" key="8">
    <source>
        <dbReference type="SAM" id="Phobius"/>
    </source>
</evidence>
<proteinExistence type="inferred from homology"/>
<keyword evidence="6 8" id="KW-0472">Membrane</keyword>
<gene>
    <name evidence="9" type="ORF">BaRGS_00034180</name>
</gene>
<evidence type="ECO:0000256" key="5">
    <source>
        <dbReference type="ARBA" id="ARBA00022989"/>
    </source>
</evidence>
<evidence type="ECO:0008006" key="11">
    <source>
        <dbReference type="Google" id="ProtNLM"/>
    </source>
</evidence>
<dbReference type="AlphaFoldDB" id="A0ABD0JI03"/>
<comment type="subcellular location">
    <subcellularLocation>
        <location evidence="1">Membrane</location>
        <topology evidence="1">Multi-pass membrane protein</topology>
    </subcellularLocation>
</comment>
<dbReference type="Pfam" id="PF01758">
    <property type="entry name" value="SBF"/>
    <property type="match status" value="1"/>
</dbReference>
<dbReference type="GO" id="GO:0015293">
    <property type="term" value="F:symporter activity"/>
    <property type="evidence" value="ECO:0007669"/>
    <property type="project" value="UniProtKB-KW"/>
</dbReference>
<evidence type="ECO:0000256" key="4">
    <source>
        <dbReference type="ARBA" id="ARBA00022847"/>
    </source>
</evidence>
<dbReference type="GO" id="GO:0016020">
    <property type="term" value="C:membrane"/>
    <property type="evidence" value="ECO:0007669"/>
    <property type="project" value="UniProtKB-SubCell"/>
</dbReference>
<dbReference type="PANTHER" id="PTHR10361:SF28">
    <property type="entry name" value="P3 PROTEIN-RELATED"/>
    <property type="match status" value="1"/>
</dbReference>
<dbReference type="PANTHER" id="PTHR10361">
    <property type="entry name" value="SODIUM-BILE ACID COTRANSPORTER"/>
    <property type="match status" value="1"/>
</dbReference>
<feature type="transmembrane region" description="Helical" evidence="8">
    <location>
        <begin position="199"/>
        <end position="219"/>
    </location>
</feature>
<name>A0ABD0JI03_9CAEN</name>
<dbReference type="InterPro" id="IPR038770">
    <property type="entry name" value="Na+/solute_symporter_sf"/>
</dbReference>
<evidence type="ECO:0000256" key="6">
    <source>
        <dbReference type="ARBA" id="ARBA00023136"/>
    </source>
</evidence>
<keyword evidence="4" id="KW-0813">Transport</keyword>
<dbReference type="Proteomes" id="UP001519460">
    <property type="component" value="Unassembled WGS sequence"/>
</dbReference>
<dbReference type="Gene3D" id="1.20.1530.20">
    <property type="match status" value="1"/>
</dbReference>
<keyword evidence="3 8" id="KW-0812">Transmembrane</keyword>
<feature type="transmembrane region" description="Helical" evidence="8">
    <location>
        <begin position="133"/>
        <end position="154"/>
    </location>
</feature>